<reference evidence="6" key="1">
    <citation type="submission" date="2016-09" db="EMBL/GenBank/DDBJ databases">
        <authorList>
            <person name="Guldener U."/>
        </authorList>
    </citation>
    <scope>NUCLEOTIDE SEQUENCE [LARGE SCALE GENOMIC DNA]</scope>
    <source>
        <strain evidence="6">V64-1</strain>
    </source>
</reference>
<evidence type="ECO:0000313" key="6">
    <source>
        <dbReference type="Proteomes" id="UP000219369"/>
    </source>
</evidence>
<dbReference type="VEuPathDB" id="FungiDB:FOMG_03199"/>
<dbReference type="PROSITE" id="PS50297">
    <property type="entry name" value="ANK_REP_REGION"/>
    <property type="match status" value="3"/>
</dbReference>
<dbReference type="VEuPathDB" id="FungiDB:FOZG_03128"/>
<evidence type="ECO:0000313" key="5">
    <source>
        <dbReference type="EMBL" id="SCO84736.1"/>
    </source>
</evidence>
<dbReference type="VEuPathDB" id="FungiDB:FOC4_g10007025"/>
<dbReference type="GO" id="GO:0019901">
    <property type="term" value="F:protein kinase binding"/>
    <property type="evidence" value="ECO:0007669"/>
    <property type="project" value="InterPro"/>
</dbReference>
<dbReference type="InterPro" id="IPR051637">
    <property type="entry name" value="Ank_repeat_dom-contain_49"/>
</dbReference>
<dbReference type="VEuPathDB" id="FungiDB:FOIG_06913"/>
<dbReference type="Gene3D" id="1.10.472.10">
    <property type="entry name" value="Cyclin-like"/>
    <property type="match status" value="1"/>
</dbReference>
<dbReference type="CDD" id="cd20558">
    <property type="entry name" value="CYCLIN_ScPCL7-like"/>
    <property type="match status" value="1"/>
</dbReference>
<proteinExistence type="predicted"/>
<evidence type="ECO:0000256" key="2">
    <source>
        <dbReference type="ARBA" id="ARBA00023043"/>
    </source>
</evidence>
<dbReference type="SMART" id="SM00248">
    <property type="entry name" value="ANK"/>
    <property type="match status" value="4"/>
</dbReference>
<dbReference type="AlphaFoldDB" id="A0A2H3TNB3"/>
<evidence type="ECO:0000256" key="1">
    <source>
        <dbReference type="ARBA" id="ARBA00022737"/>
    </source>
</evidence>
<gene>
    <name evidence="5" type="ORF">FRV6_08863</name>
</gene>
<dbReference type="OrthoDB" id="5304883at2759"/>
<dbReference type="VEuPathDB" id="FungiDB:FOZG_04786"/>
<dbReference type="EMBL" id="FMJY01000005">
    <property type="protein sequence ID" value="SCO84736.1"/>
    <property type="molecule type" value="Genomic_DNA"/>
</dbReference>
<name>A0A2H3TNB3_FUSOX</name>
<dbReference type="InterPro" id="IPR013922">
    <property type="entry name" value="Cyclin_PHO80-like"/>
</dbReference>
<keyword evidence="2 3" id="KW-0040">ANK repeat</keyword>
<keyword evidence="1" id="KW-0677">Repeat</keyword>
<dbReference type="Gene3D" id="1.25.40.20">
    <property type="entry name" value="Ankyrin repeat-containing domain"/>
    <property type="match status" value="1"/>
</dbReference>
<feature type="compositionally biased region" description="Acidic residues" evidence="4">
    <location>
        <begin position="309"/>
        <end position="325"/>
    </location>
</feature>
<dbReference type="VEuPathDB" id="FungiDB:FOC1_g10004602"/>
<dbReference type="VEuPathDB" id="FungiDB:FOC4_g10010766"/>
<dbReference type="Proteomes" id="UP000219369">
    <property type="component" value="Unassembled WGS sequence"/>
</dbReference>
<organism evidence="5 6">
    <name type="scientific">Fusarium oxysporum</name>
    <name type="common">Fusarium vascular wilt</name>
    <dbReference type="NCBI Taxonomy" id="5507"/>
    <lineage>
        <taxon>Eukaryota</taxon>
        <taxon>Fungi</taxon>
        <taxon>Dikarya</taxon>
        <taxon>Ascomycota</taxon>
        <taxon>Pezizomycotina</taxon>
        <taxon>Sordariomycetes</taxon>
        <taxon>Hypocreomycetidae</taxon>
        <taxon>Hypocreales</taxon>
        <taxon>Nectriaceae</taxon>
        <taxon>Fusarium</taxon>
        <taxon>Fusarium oxysporum species complex</taxon>
    </lineage>
</organism>
<evidence type="ECO:0000256" key="3">
    <source>
        <dbReference type="PROSITE-ProRule" id="PRU00023"/>
    </source>
</evidence>
<dbReference type="VEuPathDB" id="FungiDB:FOXG_02400"/>
<dbReference type="PANTHER" id="PTHR24180:SF45">
    <property type="entry name" value="POLY [ADP-RIBOSE] POLYMERASE TANKYRASE"/>
    <property type="match status" value="1"/>
</dbReference>
<accession>A0A2H3TNB3</accession>
<feature type="repeat" description="ANK" evidence="3">
    <location>
        <begin position="593"/>
        <end position="617"/>
    </location>
</feature>
<dbReference type="VEuPathDB" id="FungiDB:FOXG_18718"/>
<protein>
    <submittedName>
        <fullName evidence="5">Uncharacterized protein</fullName>
    </submittedName>
</protein>
<dbReference type="VEuPathDB" id="FungiDB:FOMG_04610"/>
<feature type="region of interest" description="Disordered" evidence="4">
    <location>
        <begin position="303"/>
        <end position="329"/>
    </location>
</feature>
<dbReference type="PROSITE" id="PS50088">
    <property type="entry name" value="ANK_REPEAT"/>
    <property type="match status" value="3"/>
</dbReference>
<dbReference type="VEuPathDB" id="FungiDB:HZS61_010287"/>
<dbReference type="InterPro" id="IPR036770">
    <property type="entry name" value="Ankyrin_rpt-contain_sf"/>
</dbReference>
<sequence length="1012" mass="110730">MSSTRPPSQVDVGSATSTSISHPELSEHCPTNTDGVVSVTAMALKNALKLAAFPGPLLAAMPEESENLRYVVLDDGEGSITPMRHHKGLFCAVVSKIPLPESALKEWNGEEGIQNEFNQNLSPIRYRVVKKCRGATVQTPDLRMVGGTVKGLDSVVELRTTVWISCTNACSRKRVVKYIDEELKSFKGNVERLGWRLEVRVDPDPVFTAAEYSVPPMNLTLERPIKLRDNTEMYLNVEVSENISACGRYLCTTFTKDREVTGHRLSRLGGLIELNGKTLMITTAHPMLERFMSDLDISSSCSSQCEQSVESDPESDDDTSDDECACDQSDLSEASESYQDLLGYKNPGTITRWKPIQLGGPINFLGLGRHSLMPQASGGQTPQHPLGTDFALFELIPEMINATNTYNNHGKYQTSVETYSPEQCMKAGPVDILMDDERPGRGFLLPQASGIYVRDIMLETRKVELDKPLARGTSGAWVVQGDRLRGMIIAACDGEPFAHMIAVEKLVPDILQSYPLGTEINLPNGSSTPLHRAASSGFVADVGLLLARDDVDANSDNRDGRTPLSLAAAAGHKAVVELLLAHHEVNTDSKDHRKRTPLSHAAENGHGAVVKLLLDTGRVDVDYQDGNGRTPLSYAVENGHGAVVKLLLDTGVTLPLRPPPPPVPSSDPYLITADNPSAPKPVAVHSLFEIAPSEALALLIAEVELLTRITGDDPPIPPPKSPTIPHMSGIQAEKENIVRSYSDKNLAKLRKQAELETKTLATKDPLKPDYNHGTPADLEVDSMRLKQHPGMMSPPPQSEPYIIVGADSQPVNLQHSAIIRKFYSKNEPPITINQYLQRLHQFCPMSTAVYLATSLYIHRLAVEERAIPVTRRNAHRLVLAGLRVAMKALEDLSYPHAKMAKVGGVSEAELSRLEISFCVLVGFELVVAMNISLGSKFTKQWRNSTPPAYGSWKGLEMSLVTDPGARRAQRSAEAELLIAGVKAYCRLGTQRAFARETHVQLDVEPQAFVQLD</sequence>
<dbReference type="VEuPathDB" id="FungiDB:FOIG_05373"/>
<dbReference type="PANTHER" id="PTHR24180">
    <property type="entry name" value="CYCLIN-DEPENDENT KINASE INHIBITOR 2C-RELATED"/>
    <property type="match status" value="1"/>
</dbReference>
<evidence type="ECO:0000256" key="4">
    <source>
        <dbReference type="SAM" id="MobiDB-lite"/>
    </source>
</evidence>
<dbReference type="VEuPathDB" id="FungiDB:FOC1_g10009416"/>
<dbReference type="InterPro" id="IPR002110">
    <property type="entry name" value="Ankyrin_rpt"/>
</dbReference>
<dbReference type="Pfam" id="PF08613">
    <property type="entry name" value="Cyclin"/>
    <property type="match status" value="1"/>
</dbReference>
<dbReference type="SUPFAM" id="SSF48403">
    <property type="entry name" value="Ankyrin repeat"/>
    <property type="match status" value="1"/>
</dbReference>
<feature type="repeat" description="ANK" evidence="3">
    <location>
        <begin position="559"/>
        <end position="580"/>
    </location>
</feature>
<feature type="region of interest" description="Disordered" evidence="4">
    <location>
        <begin position="1"/>
        <end position="31"/>
    </location>
</feature>
<dbReference type="Pfam" id="PF12796">
    <property type="entry name" value="Ank_2"/>
    <property type="match status" value="1"/>
</dbReference>
<feature type="repeat" description="ANK" evidence="3">
    <location>
        <begin position="627"/>
        <end position="659"/>
    </location>
</feature>